<evidence type="ECO:0000259" key="2">
    <source>
        <dbReference type="Pfam" id="PF12695"/>
    </source>
</evidence>
<protein>
    <recommendedName>
        <fullName evidence="2">Alpha/beta hydrolase fold-5 domain-containing protein</fullName>
    </recommendedName>
</protein>
<gene>
    <name evidence="3" type="ORF">LG34_06575</name>
</gene>
<dbReference type="OrthoDB" id="9780932at2"/>
<evidence type="ECO:0000313" key="4">
    <source>
        <dbReference type="Proteomes" id="UP000245288"/>
    </source>
</evidence>
<accession>A0A2V1JWV4</accession>
<organism evidence="3 4">
    <name type="scientific">Eubacterium ramulus</name>
    <dbReference type="NCBI Taxonomy" id="39490"/>
    <lineage>
        <taxon>Bacteria</taxon>
        <taxon>Bacillati</taxon>
        <taxon>Bacillota</taxon>
        <taxon>Clostridia</taxon>
        <taxon>Eubacteriales</taxon>
        <taxon>Eubacteriaceae</taxon>
        <taxon>Eubacterium</taxon>
    </lineage>
</organism>
<sequence length="243" mass="26761">MSKKKSRKRLKRAGLIGLIVIVALIIVSLVYVSNYYHVQNRQAALKSTDDVKVEEAEYGYFFDGPGNDTALIFYPGAKVEDLAYASLLKQLAAHGIDCYLVHMPGNLAFMGMNRADKIMETYSYDHWYLAGHSLGGAMAAVYADKNSEKLDGLIFLAAYSTKDLSDTDLKVLSIYGSNDGVVNMDKVTEGRKLMPSVYEEFCIQGGNHAGYGDYGAQKGDGEADISAKEQQEETAEKIVEFCE</sequence>
<dbReference type="Pfam" id="PF12695">
    <property type="entry name" value="Abhydrolase_5"/>
    <property type="match status" value="1"/>
</dbReference>
<feature type="domain" description="Alpha/beta hydrolase fold-5" evidence="2">
    <location>
        <begin position="70"/>
        <end position="232"/>
    </location>
</feature>
<evidence type="ECO:0000256" key="1">
    <source>
        <dbReference type="SAM" id="Phobius"/>
    </source>
</evidence>
<reference evidence="3 4" key="1">
    <citation type="submission" date="2014-09" db="EMBL/GenBank/DDBJ databases">
        <title>Butyrate-producing bacteria isolated from human gut.</title>
        <authorList>
            <person name="Zhang Q."/>
            <person name="Zhao L."/>
        </authorList>
    </citation>
    <scope>NUCLEOTIDE SEQUENCE [LARGE SCALE GENOMIC DNA]</scope>
    <source>
        <strain evidence="3 4">21</strain>
    </source>
</reference>
<proteinExistence type="predicted"/>
<evidence type="ECO:0000313" key="3">
    <source>
        <dbReference type="EMBL" id="PWE87008.1"/>
    </source>
</evidence>
<keyword evidence="4" id="KW-1185">Reference proteome</keyword>
<keyword evidence="1" id="KW-0472">Membrane</keyword>
<dbReference type="EMBL" id="JRFU01000065">
    <property type="protein sequence ID" value="PWE87008.1"/>
    <property type="molecule type" value="Genomic_DNA"/>
</dbReference>
<dbReference type="AlphaFoldDB" id="A0A2V1JWV4"/>
<keyword evidence="1" id="KW-0812">Transmembrane</keyword>
<dbReference type="GO" id="GO:0016787">
    <property type="term" value="F:hydrolase activity"/>
    <property type="evidence" value="ECO:0007669"/>
    <property type="project" value="InterPro"/>
</dbReference>
<comment type="caution">
    <text evidence="3">The sequence shown here is derived from an EMBL/GenBank/DDBJ whole genome shotgun (WGS) entry which is preliminary data.</text>
</comment>
<keyword evidence="1" id="KW-1133">Transmembrane helix</keyword>
<dbReference type="InterPro" id="IPR029059">
    <property type="entry name" value="AB_hydrolase_5"/>
</dbReference>
<dbReference type="RefSeq" id="WP_109215331.1">
    <property type="nucleotide sequence ID" value="NZ_JRFU01000065.1"/>
</dbReference>
<dbReference type="Proteomes" id="UP000245288">
    <property type="component" value="Unassembled WGS sequence"/>
</dbReference>
<dbReference type="SUPFAM" id="SSF53474">
    <property type="entry name" value="alpha/beta-Hydrolases"/>
    <property type="match status" value="1"/>
</dbReference>
<dbReference type="Gene3D" id="3.40.50.1820">
    <property type="entry name" value="alpha/beta hydrolase"/>
    <property type="match status" value="1"/>
</dbReference>
<name>A0A2V1JWV4_EUBRA</name>
<dbReference type="InterPro" id="IPR029058">
    <property type="entry name" value="AB_hydrolase_fold"/>
</dbReference>
<feature type="transmembrane region" description="Helical" evidence="1">
    <location>
        <begin position="12"/>
        <end position="32"/>
    </location>
</feature>